<organism evidence="9 10">
    <name type="scientific">Solitalea koreensis</name>
    <dbReference type="NCBI Taxonomy" id="543615"/>
    <lineage>
        <taxon>Bacteria</taxon>
        <taxon>Pseudomonadati</taxon>
        <taxon>Bacteroidota</taxon>
        <taxon>Sphingobacteriia</taxon>
        <taxon>Sphingobacteriales</taxon>
        <taxon>Sphingobacteriaceae</taxon>
        <taxon>Solitalea</taxon>
    </lineage>
</organism>
<keyword evidence="6" id="KW-0902">Two-component regulatory system</keyword>
<feature type="transmembrane region" description="Helical" evidence="7">
    <location>
        <begin position="34"/>
        <end position="53"/>
    </location>
</feature>
<dbReference type="InterPro" id="IPR031621">
    <property type="entry name" value="HisKA_7TM"/>
</dbReference>
<sequence>MELIFNGYSIVLLISGLFTLFIARLIFKKLGSVVRWFSLLMLLIAIWAITYSFELSCRTLPDMLFWINFEYIGIALLPATWIIFIIHFIGKENWLNKTIIALIYLIPIITIGMVWTNSLHHLHYTLVGIDTMHDFPLLSIEFGIWYRIFTVYFYILLALGGYLLIRTFKQADTIYKKQNSSILLGALIPWMFNLFYMLGIRPLEHIDLTPFAFIITGLLISLGLMQYRLFDLIPIGREKVINSMHDGFLILDHQDRVIDYNKNILHFLSHSASSTIIGITLAELFKTQNQLLETVQKRINGNVEIQIRTNSRTSYFDIAVTSLFKKNTIYSGVVLIFRDITELKNDAIQLKNQSEQLSDLNQLKDRIFTIISHDLRTPFNQLHTALNMTLKGMLSKQELSVLLPELAECVKQTSGILDNLLSWSKTQMNGELTEARTLNLLVLAKTEMELLLPGAKEKNIAFKCKIEPSIYVFADKEMIKLIFRNLINNAIKFSNQGDTITIYATPKDNFVEICIEDSGTGMRPETLSNLFSAKTFSTPGTHNEQGTGLGLLFCKDFVEKNNGKIWADSSRLQGSRFYFTLPEASMLSIKHDSQVHA</sequence>
<feature type="transmembrane region" description="Helical" evidence="7">
    <location>
        <begin position="65"/>
        <end position="89"/>
    </location>
</feature>
<keyword evidence="7" id="KW-1133">Transmembrane helix</keyword>
<dbReference type="GO" id="GO:0000155">
    <property type="term" value="F:phosphorelay sensor kinase activity"/>
    <property type="evidence" value="ECO:0007669"/>
    <property type="project" value="InterPro"/>
</dbReference>
<dbReference type="PANTHER" id="PTHR43711:SF31">
    <property type="entry name" value="HISTIDINE KINASE"/>
    <property type="match status" value="1"/>
</dbReference>
<feature type="domain" description="Histidine kinase" evidence="8">
    <location>
        <begin position="370"/>
        <end position="585"/>
    </location>
</feature>
<evidence type="ECO:0000256" key="6">
    <source>
        <dbReference type="ARBA" id="ARBA00023012"/>
    </source>
</evidence>
<dbReference type="SUPFAM" id="SSF47384">
    <property type="entry name" value="Homodimeric domain of signal transducing histidine kinase"/>
    <property type="match status" value="1"/>
</dbReference>
<keyword evidence="3" id="KW-0597">Phosphoprotein</keyword>
<dbReference type="InterPro" id="IPR003594">
    <property type="entry name" value="HATPase_dom"/>
</dbReference>
<dbReference type="CDD" id="cd00082">
    <property type="entry name" value="HisKA"/>
    <property type="match status" value="1"/>
</dbReference>
<dbReference type="InterPro" id="IPR005467">
    <property type="entry name" value="His_kinase_dom"/>
</dbReference>
<dbReference type="InterPro" id="IPR036097">
    <property type="entry name" value="HisK_dim/P_sf"/>
</dbReference>
<accession>A0A521DYP6</accession>
<evidence type="ECO:0000256" key="7">
    <source>
        <dbReference type="SAM" id="Phobius"/>
    </source>
</evidence>
<feature type="transmembrane region" description="Helical" evidence="7">
    <location>
        <begin position="211"/>
        <end position="230"/>
    </location>
</feature>
<reference evidence="9 10" key="1">
    <citation type="submission" date="2017-05" db="EMBL/GenBank/DDBJ databases">
        <authorList>
            <person name="Varghese N."/>
            <person name="Submissions S."/>
        </authorList>
    </citation>
    <scope>NUCLEOTIDE SEQUENCE [LARGE SCALE GENOMIC DNA]</scope>
    <source>
        <strain evidence="9 10">DSM 21342</strain>
    </source>
</reference>
<dbReference type="SMART" id="SM00387">
    <property type="entry name" value="HATPase_c"/>
    <property type="match status" value="1"/>
</dbReference>
<dbReference type="InterPro" id="IPR003661">
    <property type="entry name" value="HisK_dim/P_dom"/>
</dbReference>
<dbReference type="SUPFAM" id="SSF55874">
    <property type="entry name" value="ATPase domain of HSP90 chaperone/DNA topoisomerase II/histidine kinase"/>
    <property type="match status" value="1"/>
</dbReference>
<comment type="catalytic activity">
    <reaction evidence="1">
        <text>ATP + protein L-histidine = ADP + protein N-phospho-L-histidine.</text>
        <dbReference type="EC" id="2.7.13.3"/>
    </reaction>
</comment>
<proteinExistence type="predicted"/>
<evidence type="ECO:0000256" key="2">
    <source>
        <dbReference type="ARBA" id="ARBA00012438"/>
    </source>
</evidence>
<evidence type="ECO:0000256" key="3">
    <source>
        <dbReference type="ARBA" id="ARBA00022553"/>
    </source>
</evidence>
<dbReference type="PROSITE" id="PS50109">
    <property type="entry name" value="HIS_KIN"/>
    <property type="match status" value="1"/>
</dbReference>
<keyword evidence="7" id="KW-0812">Transmembrane</keyword>
<gene>
    <name evidence="9" type="ORF">SAMN06265350_10917</name>
</gene>
<dbReference type="Gene3D" id="3.30.565.10">
    <property type="entry name" value="Histidine kinase-like ATPase, C-terminal domain"/>
    <property type="match status" value="1"/>
</dbReference>
<dbReference type="InterPro" id="IPR000014">
    <property type="entry name" value="PAS"/>
</dbReference>
<keyword evidence="7" id="KW-0472">Membrane</keyword>
<name>A0A521DYP6_9SPHI</name>
<dbReference type="OrthoDB" id="9810447at2"/>
<dbReference type="Pfam" id="PF02518">
    <property type="entry name" value="HATPase_c"/>
    <property type="match status" value="1"/>
</dbReference>
<dbReference type="CDD" id="cd00130">
    <property type="entry name" value="PAS"/>
    <property type="match status" value="1"/>
</dbReference>
<protein>
    <recommendedName>
        <fullName evidence="2">histidine kinase</fullName>
        <ecNumber evidence="2">2.7.13.3</ecNumber>
    </recommendedName>
</protein>
<dbReference type="SMART" id="SM00388">
    <property type="entry name" value="HisKA"/>
    <property type="match status" value="1"/>
</dbReference>
<dbReference type="Gene3D" id="1.10.287.130">
    <property type="match status" value="1"/>
</dbReference>
<dbReference type="SUPFAM" id="SSF55785">
    <property type="entry name" value="PYP-like sensor domain (PAS domain)"/>
    <property type="match status" value="1"/>
</dbReference>
<dbReference type="PANTHER" id="PTHR43711">
    <property type="entry name" value="TWO-COMPONENT HISTIDINE KINASE"/>
    <property type="match status" value="1"/>
</dbReference>
<dbReference type="EC" id="2.7.13.3" evidence="2"/>
<evidence type="ECO:0000256" key="4">
    <source>
        <dbReference type="ARBA" id="ARBA00022679"/>
    </source>
</evidence>
<dbReference type="Pfam" id="PF00512">
    <property type="entry name" value="HisKA"/>
    <property type="match status" value="1"/>
</dbReference>
<feature type="transmembrane region" description="Helical" evidence="7">
    <location>
        <begin position="181"/>
        <end position="199"/>
    </location>
</feature>
<evidence type="ECO:0000256" key="5">
    <source>
        <dbReference type="ARBA" id="ARBA00022777"/>
    </source>
</evidence>
<dbReference type="AlphaFoldDB" id="A0A521DYP6"/>
<keyword evidence="5 9" id="KW-0418">Kinase</keyword>
<dbReference type="Pfam" id="PF13426">
    <property type="entry name" value="PAS_9"/>
    <property type="match status" value="1"/>
</dbReference>
<feature type="transmembrane region" description="Helical" evidence="7">
    <location>
        <begin position="101"/>
        <end position="124"/>
    </location>
</feature>
<keyword evidence="4" id="KW-0808">Transferase</keyword>
<dbReference type="EMBL" id="FXSZ01000009">
    <property type="protein sequence ID" value="SMO76010.1"/>
    <property type="molecule type" value="Genomic_DNA"/>
</dbReference>
<dbReference type="CDD" id="cd00075">
    <property type="entry name" value="HATPase"/>
    <property type="match status" value="1"/>
</dbReference>
<dbReference type="Gene3D" id="3.30.450.20">
    <property type="entry name" value="PAS domain"/>
    <property type="match status" value="1"/>
</dbReference>
<evidence type="ECO:0000259" key="8">
    <source>
        <dbReference type="PROSITE" id="PS50109"/>
    </source>
</evidence>
<feature type="transmembrane region" description="Helical" evidence="7">
    <location>
        <begin position="6"/>
        <end position="27"/>
    </location>
</feature>
<dbReference type="InterPro" id="IPR035965">
    <property type="entry name" value="PAS-like_dom_sf"/>
</dbReference>
<dbReference type="InterPro" id="IPR036890">
    <property type="entry name" value="HATPase_C_sf"/>
</dbReference>
<evidence type="ECO:0000256" key="1">
    <source>
        <dbReference type="ARBA" id="ARBA00000085"/>
    </source>
</evidence>
<feature type="transmembrane region" description="Helical" evidence="7">
    <location>
        <begin position="144"/>
        <end position="165"/>
    </location>
</feature>
<dbReference type="Proteomes" id="UP000315971">
    <property type="component" value="Unassembled WGS sequence"/>
</dbReference>
<dbReference type="InterPro" id="IPR050736">
    <property type="entry name" value="Sensor_HK_Regulatory"/>
</dbReference>
<dbReference type="Pfam" id="PF16927">
    <property type="entry name" value="HisKA_7TM"/>
    <property type="match status" value="1"/>
</dbReference>
<keyword evidence="10" id="KW-1185">Reference proteome</keyword>
<evidence type="ECO:0000313" key="9">
    <source>
        <dbReference type="EMBL" id="SMO76010.1"/>
    </source>
</evidence>
<dbReference type="InterPro" id="IPR004358">
    <property type="entry name" value="Sig_transdc_His_kin-like_C"/>
</dbReference>
<dbReference type="PRINTS" id="PR00344">
    <property type="entry name" value="BCTRLSENSOR"/>
</dbReference>
<evidence type="ECO:0000313" key="10">
    <source>
        <dbReference type="Proteomes" id="UP000315971"/>
    </source>
</evidence>